<evidence type="ECO:0000256" key="3">
    <source>
        <dbReference type="ARBA" id="ARBA00022525"/>
    </source>
</evidence>
<dbReference type="GO" id="GO:0005576">
    <property type="term" value="C:extracellular region"/>
    <property type="evidence" value="ECO:0007669"/>
    <property type="project" value="UniProtKB-SubCell"/>
</dbReference>
<dbReference type="EMBL" id="LR899730">
    <property type="protein sequence ID" value="CAD7242075.1"/>
    <property type="molecule type" value="Genomic_DNA"/>
</dbReference>
<evidence type="ECO:0000256" key="2">
    <source>
        <dbReference type="ARBA" id="ARBA00010093"/>
    </source>
</evidence>
<dbReference type="Proteomes" id="UP000677054">
    <property type="component" value="Unassembled WGS sequence"/>
</dbReference>
<dbReference type="InterPro" id="IPR000118">
    <property type="entry name" value="Granulin"/>
</dbReference>
<dbReference type="Gene3D" id="2.10.25.160">
    <property type="entry name" value="Granulin"/>
    <property type="match status" value="1"/>
</dbReference>
<feature type="domain" description="Granulins" evidence="5">
    <location>
        <begin position="78"/>
        <end position="91"/>
    </location>
</feature>
<dbReference type="InterPro" id="IPR039036">
    <property type="entry name" value="Granulin_fam"/>
</dbReference>
<dbReference type="OrthoDB" id="6381957at2759"/>
<proteinExistence type="inferred from homology"/>
<keyword evidence="7" id="KW-1185">Reference proteome</keyword>
<evidence type="ECO:0000259" key="5">
    <source>
        <dbReference type="PROSITE" id="PS00799"/>
    </source>
</evidence>
<reference evidence="6" key="1">
    <citation type="submission" date="2020-11" db="EMBL/GenBank/DDBJ databases">
        <authorList>
            <person name="Tran Van P."/>
        </authorList>
    </citation>
    <scope>NUCLEOTIDE SEQUENCE</scope>
</reference>
<dbReference type="PANTHER" id="PTHR12274">
    <property type="entry name" value="GRANULIN"/>
    <property type="match status" value="1"/>
</dbReference>
<dbReference type="PROSITE" id="PS00799">
    <property type="entry name" value="GRANULINS"/>
    <property type="match status" value="1"/>
</dbReference>
<keyword evidence="4" id="KW-1015">Disulfide bond</keyword>
<dbReference type="AlphaFoldDB" id="A0A7R8X6T7"/>
<evidence type="ECO:0000256" key="4">
    <source>
        <dbReference type="ARBA" id="ARBA00023157"/>
    </source>
</evidence>
<evidence type="ECO:0000313" key="6">
    <source>
        <dbReference type="EMBL" id="CAD7242075.1"/>
    </source>
</evidence>
<comment type="similarity">
    <text evidence="2">Belongs to the granulin family.</text>
</comment>
<dbReference type="SMART" id="SM00277">
    <property type="entry name" value="GRAN"/>
    <property type="match status" value="1"/>
</dbReference>
<name>A0A7R8X6T7_9CRUS</name>
<protein>
    <recommendedName>
        <fullName evidence="5">Granulins domain-containing protein</fullName>
    </recommendedName>
</protein>
<sequence>MQFAVPIMFTAALKAPSVTLNIGGAPHSQQQVLEVSQHKNELENVICPGGVFQCPDKFTCCPVSGGYGCCPLQGATCCKDGKHCCPKGYKCLGLNTCAVDEE</sequence>
<dbReference type="InterPro" id="IPR037277">
    <property type="entry name" value="Granulin_sf"/>
</dbReference>
<gene>
    <name evidence="6" type="ORF">DSTB1V02_LOCUS2048</name>
</gene>
<comment type="subcellular location">
    <subcellularLocation>
        <location evidence="1">Secreted</location>
    </subcellularLocation>
</comment>
<evidence type="ECO:0000313" key="7">
    <source>
        <dbReference type="Proteomes" id="UP000677054"/>
    </source>
</evidence>
<keyword evidence="3" id="KW-0964">Secreted</keyword>
<accession>A0A7R8X6T7</accession>
<dbReference type="SUPFAM" id="SSF57277">
    <property type="entry name" value="Granulin repeat"/>
    <property type="match status" value="1"/>
</dbReference>
<evidence type="ECO:0000256" key="1">
    <source>
        <dbReference type="ARBA" id="ARBA00004613"/>
    </source>
</evidence>
<dbReference type="Pfam" id="PF00396">
    <property type="entry name" value="Granulin"/>
    <property type="match status" value="1"/>
</dbReference>
<organism evidence="6">
    <name type="scientific">Darwinula stevensoni</name>
    <dbReference type="NCBI Taxonomy" id="69355"/>
    <lineage>
        <taxon>Eukaryota</taxon>
        <taxon>Metazoa</taxon>
        <taxon>Ecdysozoa</taxon>
        <taxon>Arthropoda</taxon>
        <taxon>Crustacea</taxon>
        <taxon>Oligostraca</taxon>
        <taxon>Ostracoda</taxon>
        <taxon>Podocopa</taxon>
        <taxon>Podocopida</taxon>
        <taxon>Darwinulocopina</taxon>
        <taxon>Darwinuloidea</taxon>
        <taxon>Darwinulidae</taxon>
        <taxon>Darwinula</taxon>
    </lineage>
</organism>
<dbReference type="PANTHER" id="PTHR12274:SF3">
    <property type="entry name" value="PROGRANULIN"/>
    <property type="match status" value="1"/>
</dbReference>
<dbReference type="EMBL" id="CAJPEV010000213">
    <property type="protein sequence ID" value="CAG0882456.1"/>
    <property type="molecule type" value="Genomic_DNA"/>
</dbReference>